<evidence type="ECO:0000259" key="5">
    <source>
        <dbReference type="PROSITE" id="PS50977"/>
    </source>
</evidence>
<dbReference type="InterPro" id="IPR036271">
    <property type="entry name" value="Tet_transcr_reg_TetR-rel_C_sf"/>
</dbReference>
<evidence type="ECO:0000256" key="3">
    <source>
        <dbReference type="ARBA" id="ARBA00023163"/>
    </source>
</evidence>
<accession>A0ABU0P4R6</accession>
<dbReference type="PANTHER" id="PTHR47506">
    <property type="entry name" value="TRANSCRIPTIONAL REGULATORY PROTEIN"/>
    <property type="match status" value="1"/>
</dbReference>
<comment type="caution">
    <text evidence="6">The sequence shown here is derived from an EMBL/GenBank/DDBJ whole genome shotgun (WGS) entry which is preliminary data.</text>
</comment>
<evidence type="ECO:0000256" key="2">
    <source>
        <dbReference type="ARBA" id="ARBA00023125"/>
    </source>
</evidence>
<evidence type="ECO:0000256" key="1">
    <source>
        <dbReference type="ARBA" id="ARBA00023015"/>
    </source>
</evidence>
<dbReference type="Gene3D" id="1.10.10.60">
    <property type="entry name" value="Homeodomain-like"/>
    <property type="match status" value="1"/>
</dbReference>
<dbReference type="Pfam" id="PF00440">
    <property type="entry name" value="TetR_N"/>
    <property type="match status" value="1"/>
</dbReference>
<proteinExistence type="predicted"/>
<dbReference type="InterPro" id="IPR023772">
    <property type="entry name" value="DNA-bd_HTH_TetR-type_CS"/>
</dbReference>
<dbReference type="PROSITE" id="PS01081">
    <property type="entry name" value="HTH_TETR_1"/>
    <property type="match status" value="1"/>
</dbReference>
<dbReference type="SUPFAM" id="SSF48498">
    <property type="entry name" value="Tetracyclin repressor-like, C-terminal domain"/>
    <property type="match status" value="1"/>
</dbReference>
<feature type="DNA-binding region" description="H-T-H motif" evidence="4">
    <location>
        <begin position="29"/>
        <end position="48"/>
    </location>
</feature>
<keyword evidence="3" id="KW-0804">Transcription</keyword>
<feature type="domain" description="HTH tetR-type" evidence="5">
    <location>
        <begin position="6"/>
        <end position="66"/>
    </location>
</feature>
<evidence type="ECO:0000256" key="4">
    <source>
        <dbReference type="PROSITE-ProRule" id="PRU00335"/>
    </source>
</evidence>
<keyword evidence="7" id="KW-1185">Reference proteome</keyword>
<dbReference type="RefSeq" id="WP_307357926.1">
    <property type="nucleotide sequence ID" value="NZ_JAUSXK010000001.1"/>
</dbReference>
<keyword evidence="1" id="KW-0805">Transcription regulation</keyword>
<dbReference type="Gene3D" id="1.10.357.10">
    <property type="entry name" value="Tetracycline Repressor, domain 2"/>
    <property type="match status" value="1"/>
</dbReference>
<evidence type="ECO:0000313" key="6">
    <source>
        <dbReference type="EMBL" id="MDQ0642314.1"/>
    </source>
</evidence>
<organism evidence="6 7">
    <name type="scientific">Microbacterium murale</name>
    <dbReference type="NCBI Taxonomy" id="1081040"/>
    <lineage>
        <taxon>Bacteria</taxon>
        <taxon>Bacillati</taxon>
        <taxon>Actinomycetota</taxon>
        <taxon>Actinomycetes</taxon>
        <taxon>Micrococcales</taxon>
        <taxon>Microbacteriaceae</taxon>
        <taxon>Microbacterium</taxon>
    </lineage>
</organism>
<dbReference type="EMBL" id="JAUSXK010000001">
    <property type="protein sequence ID" value="MDQ0642314.1"/>
    <property type="molecule type" value="Genomic_DNA"/>
</dbReference>
<name>A0ABU0P4R6_9MICO</name>
<sequence>MGRPRTFDRDTALASAMQLFWRNGYQGTSISDLTTTMGIAPPSLYAAFGDKRQLFDEAADLYQSHPASFATRALLEPTARAAIARLLHDAALEYTKTGQPRGCLILSEPLLGRHREQSRRALTERLEQGRTDGDLDAEVDINALADYITVVLSGLSAQARYGADHVQLVAAADAAMRSWPG</sequence>
<keyword evidence="2 4" id="KW-0238">DNA-binding</keyword>
<dbReference type="InterPro" id="IPR001647">
    <property type="entry name" value="HTH_TetR"/>
</dbReference>
<dbReference type="SUPFAM" id="SSF46689">
    <property type="entry name" value="Homeodomain-like"/>
    <property type="match status" value="1"/>
</dbReference>
<evidence type="ECO:0000313" key="7">
    <source>
        <dbReference type="Proteomes" id="UP001239085"/>
    </source>
</evidence>
<gene>
    <name evidence="6" type="ORF">QFZ46_000474</name>
</gene>
<dbReference type="Proteomes" id="UP001239085">
    <property type="component" value="Unassembled WGS sequence"/>
</dbReference>
<reference evidence="6 7" key="1">
    <citation type="submission" date="2023-07" db="EMBL/GenBank/DDBJ databases">
        <title>Comparative genomics of wheat-associated soil bacteria to identify genetic determinants of phenazine resistance.</title>
        <authorList>
            <person name="Mouncey N."/>
        </authorList>
    </citation>
    <scope>NUCLEOTIDE SEQUENCE [LARGE SCALE GENOMIC DNA]</scope>
    <source>
        <strain evidence="6 7">W2I7</strain>
    </source>
</reference>
<dbReference type="PANTHER" id="PTHR47506:SF1">
    <property type="entry name" value="HTH-TYPE TRANSCRIPTIONAL REGULATOR YJDC"/>
    <property type="match status" value="1"/>
</dbReference>
<protein>
    <submittedName>
        <fullName evidence="6">AcrR family transcriptional regulator</fullName>
    </submittedName>
</protein>
<dbReference type="PROSITE" id="PS50977">
    <property type="entry name" value="HTH_TETR_2"/>
    <property type="match status" value="1"/>
</dbReference>
<dbReference type="InterPro" id="IPR009057">
    <property type="entry name" value="Homeodomain-like_sf"/>
</dbReference>